<name>A0A1I7GBX1_9PROT</name>
<evidence type="ECO:0000256" key="1">
    <source>
        <dbReference type="SAM" id="Phobius"/>
    </source>
</evidence>
<dbReference type="NCBIfam" id="TIGR02115">
    <property type="entry name" value="potass_kdpF"/>
    <property type="match status" value="1"/>
</dbReference>
<proteinExistence type="predicted"/>
<dbReference type="GO" id="GO:0008556">
    <property type="term" value="F:P-type potassium transmembrane transporter activity"/>
    <property type="evidence" value="ECO:0007669"/>
    <property type="project" value="InterPro"/>
</dbReference>
<feature type="transmembrane region" description="Helical" evidence="1">
    <location>
        <begin position="6"/>
        <end position="27"/>
    </location>
</feature>
<reference evidence="2 3" key="1">
    <citation type="submission" date="2016-10" db="EMBL/GenBank/DDBJ databases">
        <authorList>
            <person name="de Groot N.N."/>
        </authorList>
    </citation>
    <scope>NUCLEOTIDE SEQUENCE [LARGE SCALE GENOMIC DNA]</scope>
    <source>
        <strain evidence="2 3">Nm24</strain>
    </source>
</reference>
<keyword evidence="1" id="KW-1133">Transmembrane helix</keyword>
<dbReference type="Proteomes" id="UP000183926">
    <property type="component" value="Unassembled WGS sequence"/>
</dbReference>
<sequence length="32" mass="3588">MDSLTFTYFLAAVGALGLFVYLGYALLRPEKF</sequence>
<accession>A0A1I7GBX1</accession>
<dbReference type="Pfam" id="PF09604">
    <property type="entry name" value="Potass_KdpF"/>
    <property type="match status" value="1"/>
</dbReference>
<dbReference type="EMBL" id="FPBL01000002">
    <property type="protein sequence ID" value="SFU45957.1"/>
    <property type="molecule type" value="Genomic_DNA"/>
</dbReference>
<protein>
    <submittedName>
        <fullName evidence="2">K+-transporting ATPase, KdpF subunit</fullName>
    </submittedName>
</protein>
<gene>
    <name evidence="2" type="ORF">SAMN05216339_102358</name>
</gene>
<keyword evidence="1" id="KW-0472">Membrane</keyword>
<keyword evidence="1" id="KW-0812">Transmembrane</keyword>
<evidence type="ECO:0000313" key="2">
    <source>
        <dbReference type="EMBL" id="SFU45957.1"/>
    </source>
</evidence>
<dbReference type="InterPro" id="IPR011726">
    <property type="entry name" value="KdpF"/>
</dbReference>
<dbReference type="GO" id="GO:0005886">
    <property type="term" value="C:plasma membrane"/>
    <property type="evidence" value="ECO:0007669"/>
    <property type="project" value="InterPro"/>
</dbReference>
<evidence type="ECO:0000313" key="3">
    <source>
        <dbReference type="Proteomes" id="UP000183926"/>
    </source>
</evidence>
<organism evidence="2 3">
    <name type="scientific">Nitrosomonas eutropha</name>
    <dbReference type="NCBI Taxonomy" id="916"/>
    <lineage>
        <taxon>Bacteria</taxon>
        <taxon>Pseudomonadati</taxon>
        <taxon>Pseudomonadota</taxon>
        <taxon>Betaproteobacteria</taxon>
        <taxon>Nitrosomonadales</taxon>
        <taxon>Nitrosomonadaceae</taxon>
        <taxon>Nitrosomonas</taxon>
    </lineage>
</organism>
<dbReference type="AlphaFoldDB" id="A0A1I7GBX1"/>